<sequence>MQSVSKEKHVQEDNLIKKQAFISKKPNKVRSPLGNKNPQIKNKQSSKGPNLPSYKENNPKPISVEVGSKSPKVVSDEEKRIMKGKEQVILHKMRTLQKQGFSGIDNIATYVVLPNEESVDFDLLQKGKNTVINPIPKPPDPVEDEGGGTEMLVDSLSLSSLQPKNQNDGFHQGNPSLIRLPSNHSQ</sequence>
<dbReference type="AlphaFoldDB" id="A0AAN9F7V7"/>
<organism evidence="2 3">
    <name type="scientific">Crotalaria pallida</name>
    <name type="common">Smooth rattlebox</name>
    <name type="synonym">Crotalaria striata</name>
    <dbReference type="NCBI Taxonomy" id="3830"/>
    <lineage>
        <taxon>Eukaryota</taxon>
        <taxon>Viridiplantae</taxon>
        <taxon>Streptophyta</taxon>
        <taxon>Embryophyta</taxon>
        <taxon>Tracheophyta</taxon>
        <taxon>Spermatophyta</taxon>
        <taxon>Magnoliopsida</taxon>
        <taxon>eudicotyledons</taxon>
        <taxon>Gunneridae</taxon>
        <taxon>Pentapetalae</taxon>
        <taxon>rosids</taxon>
        <taxon>fabids</taxon>
        <taxon>Fabales</taxon>
        <taxon>Fabaceae</taxon>
        <taxon>Papilionoideae</taxon>
        <taxon>50 kb inversion clade</taxon>
        <taxon>genistoids sensu lato</taxon>
        <taxon>core genistoids</taxon>
        <taxon>Crotalarieae</taxon>
        <taxon>Crotalaria</taxon>
    </lineage>
</organism>
<name>A0AAN9F7V7_CROPI</name>
<feature type="compositionally biased region" description="Polar residues" evidence="1">
    <location>
        <begin position="34"/>
        <end position="48"/>
    </location>
</feature>
<dbReference type="Proteomes" id="UP001372338">
    <property type="component" value="Unassembled WGS sequence"/>
</dbReference>
<proteinExistence type="predicted"/>
<evidence type="ECO:0000313" key="3">
    <source>
        <dbReference type="Proteomes" id="UP001372338"/>
    </source>
</evidence>
<feature type="compositionally biased region" description="Polar residues" evidence="1">
    <location>
        <begin position="159"/>
        <end position="175"/>
    </location>
</feature>
<feature type="region of interest" description="Disordered" evidence="1">
    <location>
        <begin position="159"/>
        <end position="186"/>
    </location>
</feature>
<feature type="compositionally biased region" description="Basic and acidic residues" evidence="1">
    <location>
        <begin position="1"/>
        <end position="16"/>
    </location>
</feature>
<gene>
    <name evidence="2" type="ORF">RIF29_23518</name>
</gene>
<evidence type="ECO:0000256" key="1">
    <source>
        <dbReference type="SAM" id="MobiDB-lite"/>
    </source>
</evidence>
<evidence type="ECO:0000313" key="2">
    <source>
        <dbReference type="EMBL" id="KAK7270409.1"/>
    </source>
</evidence>
<keyword evidence="3" id="KW-1185">Reference proteome</keyword>
<accession>A0AAN9F7V7</accession>
<dbReference type="EMBL" id="JAYWIO010000004">
    <property type="protein sequence ID" value="KAK7270409.1"/>
    <property type="molecule type" value="Genomic_DNA"/>
</dbReference>
<protein>
    <submittedName>
        <fullName evidence="2">Uncharacterized protein</fullName>
    </submittedName>
</protein>
<comment type="caution">
    <text evidence="2">The sequence shown here is derived from an EMBL/GenBank/DDBJ whole genome shotgun (WGS) entry which is preliminary data.</text>
</comment>
<feature type="region of interest" description="Disordered" evidence="1">
    <location>
        <begin position="1"/>
        <end position="77"/>
    </location>
</feature>
<reference evidence="2 3" key="1">
    <citation type="submission" date="2024-01" db="EMBL/GenBank/DDBJ databases">
        <title>The genomes of 5 underutilized Papilionoideae crops provide insights into root nodulation and disease resistanc.</title>
        <authorList>
            <person name="Yuan L."/>
        </authorList>
    </citation>
    <scope>NUCLEOTIDE SEQUENCE [LARGE SCALE GENOMIC DNA]</scope>
    <source>
        <strain evidence="2">ZHUSHIDOU_FW_LH</strain>
        <tissue evidence="2">Leaf</tissue>
    </source>
</reference>